<dbReference type="Proteomes" id="UP000592780">
    <property type="component" value="Unassembled WGS sequence"/>
</dbReference>
<dbReference type="EMBL" id="JACHDD010000038">
    <property type="protein sequence ID" value="MBB5429649.1"/>
    <property type="molecule type" value="Genomic_DNA"/>
</dbReference>
<accession>A0A7W8QG50</accession>
<protein>
    <submittedName>
        <fullName evidence="1">Uncharacterized protein</fullName>
    </submittedName>
</protein>
<dbReference type="AlphaFoldDB" id="A0A7W8QG50"/>
<comment type="caution">
    <text evidence="1">The sequence shown here is derived from an EMBL/GenBank/DDBJ whole genome shotgun (WGS) entry which is preliminary data.</text>
</comment>
<proteinExistence type="predicted"/>
<name>A0A7W8QG50_PARAM</name>
<feature type="non-terminal residue" evidence="1">
    <location>
        <position position="53"/>
    </location>
</feature>
<gene>
    <name evidence="1" type="ORF">HDG40_007847</name>
</gene>
<organism evidence="1 2">
    <name type="scientific">Paraburkholderia atlantica</name>
    <dbReference type="NCBI Taxonomy" id="2654982"/>
    <lineage>
        <taxon>Bacteria</taxon>
        <taxon>Pseudomonadati</taxon>
        <taxon>Pseudomonadota</taxon>
        <taxon>Betaproteobacteria</taxon>
        <taxon>Burkholderiales</taxon>
        <taxon>Burkholderiaceae</taxon>
        <taxon>Paraburkholderia</taxon>
    </lineage>
</organism>
<evidence type="ECO:0000313" key="2">
    <source>
        <dbReference type="Proteomes" id="UP000592780"/>
    </source>
</evidence>
<sequence>MGNLSESLINVVTIDMPKLLLSMTQNGTWPVIAFLPGDTSPVAPPAKRRALTQ</sequence>
<evidence type="ECO:0000313" key="1">
    <source>
        <dbReference type="EMBL" id="MBB5429649.1"/>
    </source>
</evidence>
<keyword evidence="2" id="KW-1185">Reference proteome</keyword>
<reference evidence="1 2" key="1">
    <citation type="submission" date="2020-08" db="EMBL/GenBank/DDBJ databases">
        <title>Genomic Encyclopedia of Type Strains, Phase IV (KMG-V): Genome sequencing to study the core and pangenomes of soil and plant-associated prokaryotes.</title>
        <authorList>
            <person name="Whitman W."/>
        </authorList>
    </citation>
    <scope>NUCLEOTIDE SEQUENCE [LARGE SCALE GENOMIC DNA]</scope>
    <source>
        <strain evidence="1 2">JPY158</strain>
    </source>
</reference>